<evidence type="ECO:0000256" key="1">
    <source>
        <dbReference type="SAM" id="SignalP"/>
    </source>
</evidence>
<reference evidence="4" key="1">
    <citation type="submission" date="2017-02" db="EMBL/GenBank/DDBJ databases">
        <authorList>
            <person name="Varghese N."/>
            <person name="Submissions S."/>
        </authorList>
    </citation>
    <scope>NUCLEOTIDE SEQUENCE [LARGE SCALE GENOMIC DNA]</scope>
    <source>
        <strain evidence="4">DSM 22270</strain>
    </source>
</reference>
<evidence type="ECO:0000313" key="4">
    <source>
        <dbReference type="Proteomes" id="UP000190897"/>
    </source>
</evidence>
<dbReference type="InterPro" id="IPR000572">
    <property type="entry name" value="OxRdtase_Mopterin-bd_dom"/>
</dbReference>
<accession>A0A1T5EGZ4</accession>
<dbReference type="Pfam" id="PF00174">
    <property type="entry name" value="Oxidored_molyb"/>
    <property type="match status" value="1"/>
</dbReference>
<protein>
    <submittedName>
        <fullName evidence="3">Oxidoreductase molybdopterin binding domain-containing protein</fullName>
    </submittedName>
</protein>
<feature type="chain" id="PRO_5012233775" evidence="1">
    <location>
        <begin position="32"/>
        <end position="173"/>
    </location>
</feature>
<evidence type="ECO:0000259" key="2">
    <source>
        <dbReference type="Pfam" id="PF00174"/>
    </source>
</evidence>
<sequence length="173" mass="19394">MNHNMLKNRTLLLSFYFTTTLMLAATLTVKAQNVATLSIMGEVATPLELKKEDFMGFKSVTYKVRDRDNKEHEFKGAPLIAILEKAGVTTGAKLRGENLAKFVFVTAADGYEVVYALPEIDPEFTDQVILVAIEKDGQPLPDGEGPFRIIVPNDKKQARWTREVRSIKVMFAK</sequence>
<proteinExistence type="predicted"/>
<organism evidence="3 4">
    <name type="scientific">Dyadobacter psychrophilus</name>
    <dbReference type="NCBI Taxonomy" id="651661"/>
    <lineage>
        <taxon>Bacteria</taxon>
        <taxon>Pseudomonadati</taxon>
        <taxon>Bacteroidota</taxon>
        <taxon>Cytophagia</taxon>
        <taxon>Cytophagales</taxon>
        <taxon>Spirosomataceae</taxon>
        <taxon>Dyadobacter</taxon>
    </lineage>
</organism>
<dbReference type="Gene3D" id="3.90.420.10">
    <property type="entry name" value="Oxidoreductase, molybdopterin-binding domain"/>
    <property type="match status" value="1"/>
</dbReference>
<evidence type="ECO:0000313" key="3">
    <source>
        <dbReference type="EMBL" id="SKB82980.1"/>
    </source>
</evidence>
<dbReference type="SUPFAM" id="SSF56524">
    <property type="entry name" value="Oxidoreductase molybdopterin-binding domain"/>
    <property type="match status" value="1"/>
</dbReference>
<keyword evidence="4" id="KW-1185">Reference proteome</keyword>
<keyword evidence="1" id="KW-0732">Signal</keyword>
<feature type="signal peptide" evidence="1">
    <location>
        <begin position="1"/>
        <end position="31"/>
    </location>
</feature>
<name>A0A1T5EGZ4_9BACT</name>
<dbReference type="EMBL" id="FUZA01000002">
    <property type="protein sequence ID" value="SKB82980.1"/>
    <property type="molecule type" value="Genomic_DNA"/>
</dbReference>
<feature type="domain" description="Oxidoreductase molybdopterin-binding" evidence="2">
    <location>
        <begin position="36"/>
        <end position="170"/>
    </location>
</feature>
<dbReference type="Proteomes" id="UP000190897">
    <property type="component" value="Unassembled WGS sequence"/>
</dbReference>
<gene>
    <name evidence="3" type="ORF">SAMN05660293_02429</name>
</gene>
<dbReference type="STRING" id="651661.SAMN05660293_02429"/>
<dbReference type="InterPro" id="IPR036374">
    <property type="entry name" value="OxRdtase_Mopterin-bd_sf"/>
</dbReference>
<dbReference type="AlphaFoldDB" id="A0A1T5EGZ4"/>